<proteinExistence type="predicted"/>
<comment type="caution">
    <text evidence="1">The sequence shown here is derived from an EMBL/GenBank/DDBJ whole genome shotgun (WGS) entry which is preliminary data.</text>
</comment>
<reference evidence="1" key="1">
    <citation type="journal article" date="2014" name="Front. Microbiol.">
        <title>High frequency of phylogenetically diverse reductive dehalogenase-homologous genes in deep subseafloor sedimentary metagenomes.</title>
        <authorList>
            <person name="Kawai M."/>
            <person name="Futagami T."/>
            <person name="Toyoda A."/>
            <person name="Takaki Y."/>
            <person name="Nishi S."/>
            <person name="Hori S."/>
            <person name="Arai W."/>
            <person name="Tsubouchi T."/>
            <person name="Morono Y."/>
            <person name="Uchiyama I."/>
            <person name="Ito T."/>
            <person name="Fujiyama A."/>
            <person name="Inagaki F."/>
            <person name="Takami H."/>
        </authorList>
    </citation>
    <scope>NUCLEOTIDE SEQUENCE</scope>
    <source>
        <strain evidence="1">Expedition CK06-06</strain>
    </source>
</reference>
<sequence>LRQLRRKPRAAKVLASFGNGVYKGQFSEEEIAALPEHLRWRVLFRTGASKLIAISGLPHEPAIEILSRGKHIPMQGIVSRIRPDVLTFLEWSIGGGKSIYYGKQWEQINNVRSLKNAPPLLKSMFGYPEPGEELRVPIYKNGRRTGKYRTSYRAKNPKLMYLAQRLPGYRIINEYNKIVTDTFQSFAMDQGDDTLAATGSERFWAFAFGQKPTTIDWEGQVKYMTYQLEQRLMDIIENENPQAIKDLRKLNKQWTGPPERVAQ</sequence>
<dbReference type="AlphaFoldDB" id="X0S7I9"/>
<protein>
    <submittedName>
        <fullName evidence="1">Uncharacterized protein</fullName>
    </submittedName>
</protein>
<gene>
    <name evidence="1" type="ORF">S01H1_05235</name>
</gene>
<dbReference type="EMBL" id="BARS01002727">
    <property type="protein sequence ID" value="GAF71912.1"/>
    <property type="molecule type" value="Genomic_DNA"/>
</dbReference>
<feature type="non-terminal residue" evidence="1">
    <location>
        <position position="1"/>
    </location>
</feature>
<accession>X0S7I9</accession>
<evidence type="ECO:0000313" key="1">
    <source>
        <dbReference type="EMBL" id="GAF71912.1"/>
    </source>
</evidence>
<name>X0S7I9_9ZZZZ</name>
<organism evidence="1">
    <name type="scientific">marine sediment metagenome</name>
    <dbReference type="NCBI Taxonomy" id="412755"/>
    <lineage>
        <taxon>unclassified sequences</taxon>
        <taxon>metagenomes</taxon>
        <taxon>ecological metagenomes</taxon>
    </lineage>
</organism>